<dbReference type="InterPro" id="IPR051799">
    <property type="entry name" value="NADH_flavin_oxidoreductase"/>
</dbReference>
<name>A0A7I0HWI2_9LEPT</name>
<keyword evidence="1" id="KW-0285">Flavoprotein</keyword>
<feature type="domain" description="NADH:flavin oxidoreductase/NADH oxidase N-terminal" evidence="3">
    <location>
        <begin position="6"/>
        <end position="344"/>
    </location>
</feature>
<dbReference type="AlphaFoldDB" id="A0A7I0HWI2"/>
<evidence type="ECO:0000256" key="2">
    <source>
        <dbReference type="ARBA" id="ARBA00023002"/>
    </source>
</evidence>
<dbReference type="CDD" id="cd04733">
    <property type="entry name" value="OYE_like_2_FMN"/>
    <property type="match status" value="1"/>
</dbReference>
<evidence type="ECO:0000259" key="3">
    <source>
        <dbReference type="Pfam" id="PF00724"/>
    </source>
</evidence>
<dbReference type="SUPFAM" id="SSF51395">
    <property type="entry name" value="FMN-linked oxidoreductases"/>
    <property type="match status" value="1"/>
</dbReference>
<organism evidence="4 5">
    <name type="scientific">Leptospira bouyouniensis</name>
    <dbReference type="NCBI Taxonomy" id="2484911"/>
    <lineage>
        <taxon>Bacteria</taxon>
        <taxon>Pseudomonadati</taxon>
        <taxon>Spirochaetota</taxon>
        <taxon>Spirochaetia</taxon>
        <taxon>Leptospirales</taxon>
        <taxon>Leptospiraceae</taxon>
        <taxon>Leptospira</taxon>
    </lineage>
</organism>
<keyword evidence="2" id="KW-0560">Oxidoreductase</keyword>
<dbReference type="GO" id="GO:0016491">
    <property type="term" value="F:oxidoreductase activity"/>
    <property type="evidence" value="ECO:0007669"/>
    <property type="project" value="UniProtKB-KW"/>
</dbReference>
<dbReference type="PANTHER" id="PTHR43656:SF2">
    <property type="entry name" value="BINDING OXIDOREDUCTASE, PUTATIVE (AFU_ORTHOLOGUE AFUA_2G08260)-RELATED"/>
    <property type="match status" value="1"/>
</dbReference>
<dbReference type="EMBL" id="RQFT01000003">
    <property type="protein sequence ID" value="TGL08558.1"/>
    <property type="molecule type" value="Genomic_DNA"/>
</dbReference>
<protein>
    <submittedName>
        <fullName evidence="4">NADH:flavin oxidoreductase/NADH oxidase family protein</fullName>
    </submittedName>
</protein>
<evidence type="ECO:0000256" key="1">
    <source>
        <dbReference type="ARBA" id="ARBA00022630"/>
    </source>
</evidence>
<dbReference type="GO" id="GO:0010181">
    <property type="term" value="F:FMN binding"/>
    <property type="evidence" value="ECO:0007669"/>
    <property type="project" value="InterPro"/>
</dbReference>
<dbReference type="Proteomes" id="UP000297641">
    <property type="component" value="Unassembled WGS sequence"/>
</dbReference>
<dbReference type="InterPro" id="IPR013785">
    <property type="entry name" value="Aldolase_TIM"/>
</dbReference>
<comment type="caution">
    <text evidence="4">The sequence shown here is derived from an EMBL/GenBank/DDBJ whole genome shotgun (WGS) entry which is preliminary data.</text>
</comment>
<dbReference type="RefSeq" id="WP_135770348.1">
    <property type="nucleotide sequence ID" value="NZ_RQFT01000003.1"/>
</dbReference>
<dbReference type="Pfam" id="PF00724">
    <property type="entry name" value="Oxidored_FMN"/>
    <property type="match status" value="1"/>
</dbReference>
<proteinExistence type="predicted"/>
<gene>
    <name evidence="4" type="ORF">EHQ43_05845</name>
</gene>
<evidence type="ECO:0000313" key="4">
    <source>
        <dbReference type="EMBL" id="TGL08558.1"/>
    </source>
</evidence>
<dbReference type="Gene3D" id="3.20.20.70">
    <property type="entry name" value="Aldolase class I"/>
    <property type="match status" value="1"/>
</dbReference>
<evidence type="ECO:0000313" key="5">
    <source>
        <dbReference type="Proteomes" id="UP000297641"/>
    </source>
</evidence>
<dbReference type="InterPro" id="IPR001155">
    <property type="entry name" value="OxRdtase_FMN_N"/>
</dbReference>
<dbReference type="PANTHER" id="PTHR43656">
    <property type="entry name" value="BINDING OXIDOREDUCTASE, PUTATIVE (AFU_ORTHOLOGUE AFUA_2G08260)-RELATED"/>
    <property type="match status" value="1"/>
</dbReference>
<reference evidence="4 5" key="1">
    <citation type="journal article" date="2019" name="PLoS Negl. Trop. Dis.">
        <title>Revisiting the worldwide diversity of Leptospira species in the environment.</title>
        <authorList>
            <person name="Vincent A.T."/>
            <person name="Schiettekatte O."/>
            <person name="Bourhy P."/>
            <person name="Veyrier F.J."/>
            <person name="Picardeau M."/>
        </authorList>
    </citation>
    <scope>NUCLEOTIDE SEQUENCE [LARGE SCALE GENOMIC DNA]</scope>
    <source>
        <strain evidence="4 5">201800273</strain>
    </source>
</reference>
<accession>A0A7I0HWI2</accession>
<sequence>MHHTSSLFSPLVLPNGITLANRLVKAAMEENLSNENLEPDIALFQLYESWSKGGVGTIITGNVMVDHRAMTGPGGVVLELGTNLEGFKTWSSKAKAAGGKIIMQINHPGRQILAKLGGNVWAPSEVSVDLGNLSKLLGKPKAMTESEILETIERFANTSKLAEDSGFDGVQIHAAHGYLISQFLSPLVNQRTDRWGGSLENRSRFLIEVIQSVRKNVNPNFIVAVKINSSDFQKGGFQLEDAIEVIKKIQTLGVDFIEISGGNYEAPAMQGISRDGSTLAREAYFLDFARQITNKATVPIMVTGGISRKQIAESVLESGISLVGIATALALNPNLPLEWKENRESFVRLPIPKWKSKTLVGLATMVMVRYQLQRLSQGKKPSLKLIPWFRLLMDQIRLFRLTKRYRAWMANLDTSTLH</sequence>